<keyword evidence="3" id="KW-1185">Reference proteome</keyword>
<dbReference type="Proteomes" id="UP000799429">
    <property type="component" value="Unassembled WGS sequence"/>
</dbReference>
<gene>
    <name evidence="2" type="ORF">M501DRAFT_1034230</name>
</gene>
<feature type="compositionally biased region" description="Basic and acidic residues" evidence="1">
    <location>
        <begin position="52"/>
        <end position="64"/>
    </location>
</feature>
<dbReference type="EMBL" id="MU006106">
    <property type="protein sequence ID" value="KAF2835941.1"/>
    <property type="molecule type" value="Genomic_DNA"/>
</dbReference>
<organism evidence="2 3">
    <name type="scientific">Patellaria atrata CBS 101060</name>
    <dbReference type="NCBI Taxonomy" id="1346257"/>
    <lineage>
        <taxon>Eukaryota</taxon>
        <taxon>Fungi</taxon>
        <taxon>Dikarya</taxon>
        <taxon>Ascomycota</taxon>
        <taxon>Pezizomycotina</taxon>
        <taxon>Dothideomycetes</taxon>
        <taxon>Dothideomycetes incertae sedis</taxon>
        <taxon>Patellariales</taxon>
        <taxon>Patellariaceae</taxon>
        <taxon>Patellaria</taxon>
    </lineage>
</organism>
<feature type="compositionally biased region" description="Polar residues" evidence="1">
    <location>
        <begin position="135"/>
        <end position="145"/>
    </location>
</feature>
<sequence>MSPFNFLGKIKVNNKDSGDANKNFLCQTPPLRSSPPIPDSVPQMGNPKYRPPKNDPLLKPDGLRCNHILPKPPHLPLLRRKRAPTRAEPSSISQSPPQHSSSRIRIPSRYPHSHTPITTPPPSPSPPTSIRTSDTHTNPPSSSTPALHDDQLITLTEGLKLADVAEQRFEKVRGYIARYNTLDIPVTRFASPVNKTAAQNPAVRGVTRRISHTMPSSMKERSSIESWPRLYPRAEERTGERGMEGLASRRGMRVRWLRERAGWLGGSTRFGLGKGIQGELDGERGEGMDSPTLPPENPFSDPVGEEGGNAWCTASEDESDGEYDEDAGVDDPFADPYEAEDQVERENG</sequence>
<feature type="compositionally biased region" description="Low complexity" evidence="1">
    <location>
        <begin position="89"/>
        <end position="117"/>
    </location>
</feature>
<proteinExistence type="predicted"/>
<feature type="compositionally biased region" description="Pro residues" evidence="1">
    <location>
        <begin position="118"/>
        <end position="127"/>
    </location>
</feature>
<feature type="region of interest" description="Disordered" evidence="1">
    <location>
        <begin position="1"/>
        <end position="149"/>
    </location>
</feature>
<dbReference type="AlphaFoldDB" id="A0A9P4S5D8"/>
<feature type="compositionally biased region" description="Acidic residues" evidence="1">
    <location>
        <begin position="315"/>
        <end position="341"/>
    </location>
</feature>
<accession>A0A9P4S5D8</accession>
<evidence type="ECO:0000313" key="2">
    <source>
        <dbReference type="EMBL" id="KAF2835941.1"/>
    </source>
</evidence>
<protein>
    <submittedName>
        <fullName evidence="2">Uncharacterized protein</fullName>
    </submittedName>
</protein>
<reference evidence="2" key="1">
    <citation type="journal article" date="2020" name="Stud. Mycol.">
        <title>101 Dothideomycetes genomes: a test case for predicting lifestyles and emergence of pathogens.</title>
        <authorList>
            <person name="Haridas S."/>
            <person name="Albert R."/>
            <person name="Binder M."/>
            <person name="Bloem J."/>
            <person name="Labutti K."/>
            <person name="Salamov A."/>
            <person name="Andreopoulos B."/>
            <person name="Baker S."/>
            <person name="Barry K."/>
            <person name="Bills G."/>
            <person name="Bluhm B."/>
            <person name="Cannon C."/>
            <person name="Castanera R."/>
            <person name="Culley D."/>
            <person name="Daum C."/>
            <person name="Ezra D."/>
            <person name="Gonzalez J."/>
            <person name="Henrissat B."/>
            <person name="Kuo A."/>
            <person name="Liang C."/>
            <person name="Lipzen A."/>
            <person name="Lutzoni F."/>
            <person name="Magnuson J."/>
            <person name="Mondo S."/>
            <person name="Nolan M."/>
            <person name="Ohm R."/>
            <person name="Pangilinan J."/>
            <person name="Park H.-J."/>
            <person name="Ramirez L."/>
            <person name="Alfaro M."/>
            <person name="Sun H."/>
            <person name="Tritt A."/>
            <person name="Yoshinaga Y."/>
            <person name="Zwiers L.-H."/>
            <person name="Turgeon B."/>
            <person name="Goodwin S."/>
            <person name="Spatafora J."/>
            <person name="Crous P."/>
            <person name="Grigoriev I."/>
        </authorList>
    </citation>
    <scope>NUCLEOTIDE SEQUENCE</scope>
    <source>
        <strain evidence="2">CBS 101060</strain>
    </source>
</reference>
<name>A0A9P4S5D8_9PEZI</name>
<comment type="caution">
    <text evidence="2">The sequence shown here is derived from an EMBL/GenBank/DDBJ whole genome shotgun (WGS) entry which is preliminary data.</text>
</comment>
<feature type="region of interest" description="Disordered" evidence="1">
    <location>
        <begin position="273"/>
        <end position="348"/>
    </location>
</feature>
<evidence type="ECO:0000313" key="3">
    <source>
        <dbReference type="Proteomes" id="UP000799429"/>
    </source>
</evidence>
<evidence type="ECO:0000256" key="1">
    <source>
        <dbReference type="SAM" id="MobiDB-lite"/>
    </source>
</evidence>